<evidence type="ECO:0000256" key="2">
    <source>
        <dbReference type="SAM" id="Phobius"/>
    </source>
</evidence>
<gene>
    <name evidence="4" type="ORF">AAE021_02460</name>
</gene>
<reference evidence="4 5" key="1">
    <citation type="submission" date="2024-04" db="EMBL/GenBank/DDBJ databases">
        <title>Arthrobacter sp. from Plains bison fecal sample.</title>
        <authorList>
            <person name="Ruzzini A."/>
        </authorList>
    </citation>
    <scope>NUCLEOTIDE SEQUENCE [LARGE SCALE GENOMIC DNA]</scope>
    <source>
        <strain evidence="4 5">EINP1</strain>
    </source>
</reference>
<dbReference type="Pfam" id="PF10110">
    <property type="entry name" value="GPDPase_memb"/>
    <property type="match status" value="1"/>
</dbReference>
<keyword evidence="2" id="KW-1133">Transmembrane helix</keyword>
<evidence type="ECO:0000313" key="5">
    <source>
        <dbReference type="Proteomes" id="UP001448858"/>
    </source>
</evidence>
<sequence length="424" mass="44705">MGQDNHNGDTPRERDQSSGPGDGAPPPGQPWGQPVPPPGQAQPWGQPVPPPGQAQPWGQPVPPPNPWERQDQQWGAPGFPQQGQQQWGPPGFPQQNGWTPPPKPGVIPLRPLGLGELLDGAFQACRRNAAATFGSALLIQAVISVLTLIFARSVFTPELLGSEEFEMADQAVGPALTSASLLTVVSVVGVLLLQGVLVVPVARSILNLKTGFGQTWKLSRSRLLPLAGLGVALTVILIIGLFAFAFFLVVIVEALGALGIPVVIFGVLALIAVTVWLAVKLALAPAALVFEPAGIFASLRRSWQLTRRNFWRSFGILALTALLVTIVSSVISTPVILILSFVGALGSGGEPGPAATMTLVALNLAITAFFSAIGYAFQAAVTSLLYVDLRIRREGFDITLMKEQELAVADGADLVPGRNRSPSL</sequence>
<evidence type="ECO:0000313" key="4">
    <source>
        <dbReference type="EMBL" id="WZP16473.1"/>
    </source>
</evidence>
<name>A0ABZ2ZZ76_9MICC</name>
<feature type="transmembrane region" description="Helical" evidence="2">
    <location>
        <begin position="364"/>
        <end position="387"/>
    </location>
</feature>
<keyword evidence="5" id="KW-1185">Reference proteome</keyword>
<feature type="region of interest" description="Disordered" evidence="1">
    <location>
        <begin position="1"/>
        <end position="106"/>
    </location>
</feature>
<feature type="transmembrane region" description="Helical" evidence="2">
    <location>
        <begin position="223"/>
        <end position="252"/>
    </location>
</feature>
<feature type="transmembrane region" description="Helical" evidence="2">
    <location>
        <begin position="136"/>
        <end position="155"/>
    </location>
</feature>
<dbReference type="Proteomes" id="UP001448858">
    <property type="component" value="Chromosome"/>
</dbReference>
<dbReference type="RefSeq" id="WP_342024084.1">
    <property type="nucleotide sequence ID" value="NZ_CP151657.1"/>
</dbReference>
<dbReference type="InterPro" id="IPR018476">
    <property type="entry name" value="GlyceroP-diester-Pdiesterase_M"/>
</dbReference>
<accession>A0ABZ2ZZ76</accession>
<feature type="compositionally biased region" description="Low complexity" evidence="1">
    <location>
        <begin position="72"/>
        <end position="95"/>
    </location>
</feature>
<proteinExistence type="predicted"/>
<protein>
    <submittedName>
        <fullName evidence="4">Glycerophosphoryl diester phosphodiesterase membrane domain-containing protein</fullName>
    </submittedName>
</protein>
<organism evidence="4 5">
    <name type="scientific">Arthrobacter citreus</name>
    <dbReference type="NCBI Taxonomy" id="1670"/>
    <lineage>
        <taxon>Bacteria</taxon>
        <taxon>Bacillati</taxon>
        <taxon>Actinomycetota</taxon>
        <taxon>Actinomycetes</taxon>
        <taxon>Micrococcales</taxon>
        <taxon>Micrococcaceae</taxon>
        <taxon>Arthrobacter</taxon>
    </lineage>
</organism>
<evidence type="ECO:0000256" key="1">
    <source>
        <dbReference type="SAM" id="MobiDB-lite"/>
    </source>
</evidence>
<feature type="compositionally biased region" description="Pro residues" evidence="1">
    <location>
        <begin position="23"/>
        <end position="66"/>
    </location>
</feature>
<feature type="domain" description="Glycerophosphoryl diester phosphodiesterase membrane" evidence="3">
    <location>
        <begin position="265"/>
        <end position="391"/>
    </location>
</feature>
<feature type="transmembrane region" description="Helical" evidence="2">
    <location>
        <begin position="175"/>
        <end position="202"/>
    </location>
</feature>
<keyword evidence="2" id="KW-0472">Membrane</keyword>
<dbReference type="EMBL" id="CP151657">
    <property type="protein sequence ID" value="WZP16473.1"/>
    <property type="molecule type" value="Genomic_DNA"/>
</dbReference>
<keyword evidence="2" id="KW-0812">Transmembrane</keyword>
<feature type="transmembrane region" description="Helical" evidence="2">
    <location>
        <begin position="311"/>
        <end position="344"/>
    </location>
</feature>
<feature type="compositionally biased region" description="Basic and acidic residues" evidence="1">
    <location>
        <begin position="1"/>
        <end position="16"/>
    </location>
</feature>
<evidence type="ECO:0000259" key="3">
    <source>
        <dbReference type="Pfam" id="PF10110"/>
    </source>
</evidence>
<feature type="transmembrane region" description="Helical" evidence="2">
    <location>
        <begin position="258"/>
        <end position="290"/>
    </location>
</feature>